<name>A0A2W5QQS3_VARPD</name>
<evidence type="ECO:0000313" key="4">
    <source>
        <dbReference type="Proteomes" id="UP000249135"/>
    </source>
</evidence>
<dbReference type="EMBL" id="QFPP01000025">
    <property type="protein sequence ID" value="PZQ77285.1"/>
    <property type="molecule type" value="Genomic_DNA"/>
</dbReference>
<dbReference type="Pfam" id="PF11127">
    <property type="entry name" value="YgaP-like_TM"/>
    <property type="match status" value="1"/>
</dbReference>
<keyword evidence="1" id="KW-0812">Transmembrane</keyword>
<evidence type="ECO:0000313" key="3">
    <source>
        <dbReference type="EMBL" id="PZQ77285.1"/>
    </source>
</evidence>
<dbReference type="AlphaFoldDB" id="A0A2W5QQS3"/>
<comment type="caution">
    <text evidence="3">The sequence shown here is derived from an EMBL/GenBank/DDBJ whole genome shotgun (WGS) entry which is preliminary data.</text>
</comment>
<dbReference type="InterPro" id="IPR021309">
    <property type="entry name" value="YgaP-like_TM"/>
</dbReference>
<dbReference type="Proteomes" id="UP000249135">
    <property type="component" value="Unassembled WGS sequence"/>
</dbReference>
<organism evidence="3 4">
    <name type="scientific">Variovorax paradoxus</name>
    <dbReference type="NCBI Taxonomy" id="34073"/>
    <lineage>
        <taxon>Bacteria</taxon>
        <taxon>Pseudomonadati</taxon>
        <taxon>Pseudomonadota</taxon>
        <taxon>Betaproteobacteria</taxon>
        <taxon>Burkholderiales</taxon>
        <taxon>Comamonadaceae</taxon>
        <taxon>Variovorax</taxon>
    </lineage>
</organism>
<accession>A0A2W5QQS3</accession>
<feature type="transmembrane region" description="Helical" evidence="1">
    <location>
        <begin position="12"/>
        <end position="28"/>
    </location>
</feature>
<gene>
    <name evidence="3" type="ORF">DI563_04340</name>
</gene>
<reference evidence="3 4" key="1">
    <citation type="submission" date="2017-08" db="EMBL/GenBank/DDBJ databases">
        <title>Infants hospitalized years apart are colonized by the same room-sourced microbial strains.</title>
        <authorList>
            <person name="Brooks B."/>
            <person name="Olm M.R."/>
            <person name="Firek B.A."/>
            <person name="Baker R."/>
            <person name="Thomas B.C."/>
            <person name="Morowitz M.J."/>
            <person name="Banfield J.F."/>
        </authorList>
    </citation>
    <scope>NUCLEOTIDE SEQUENCE [LARGE SCALE GENOMIC DNA]</scope>
    <source>
        <strain evidence="3">S2_005_003_R2_41</strain>
    </source>
</reference>
<feature type="domain" description="Inner membrane protein YgaP-like transmembrane" evidence="2">
    <location>
        <begin position="6"/>
        <end position="62"/>
    </location>
</feature>
<evidence type="ECO:0000259" key="2">
    <source>
        <dbReference type="Pfam" id="PF11127"/>
    </source>
</evidence>
<keyword evidence="1" id="KW-0472">Membrane</keyword>
<keyword evidence="1" id="KW-1133">Transmembrane helix</keyword>
<proteinExistence type="predicted"/>
<evidence type="ECO:0000256" key="1">
    <source>
        <dbReference type="SAM" id="Phobius"/>
    </source>
</evidence>
<protein>
    <submittedName>
        <fullName evidence="3">DUF2892 domain-containing protein</fullName>
    </submittedName>
</protein>
<sequence length="75" mass="7583">MPFLPTNVGHLDRALRIVGGVLLIALAAKGTVGLWGYLGVVPLLTGLAGNCPLYSLFGLSTRRGAPPAKAPGSSA</sequence>